<evidence type="ECO:0000256" key="3">
    <source>
        <dbReference type="ARBA" id="ARBA00023237"/>
    </source>
</evidence>
<keyword evidence="4" id="KW-1133">Transmembrane helix</keyword>
<sequence length="423" mass="45462">MWADPTVATFWARFITNLRVVQGIDRSELSAMLLQVRNQIKVTHVSVISASGIYARAISELSATEAPRARRLSRARFLPGLNSVFSASFAAVASVAISLVPATVQAQSLGGAGAGSSDLQAISALTVKQRGGFESALAPANSQSANFLGQVLPSVEGSASFRIGPSSILNGAVPALSIARNVEETGFEGAVVEDALNFNLGVAVEPIDGLNVSADAWRLEVNETSAQASMGRDWQPGTSQLYIQDSTINEFNVDNPLVGSQLETNGFDLSASYVWDTSRFGQFTLSTKSTYVQDFENAGGLLELGSDELGAIDERLVSPELQSSMMLSWQFGNHTASAITNYFDSFKDISELDLDEINDLVDNITTFDLQYGYSVKAGAKDRAIISFGIRNLFDEKTAQILNSSTRLLDQNGRVAYGSIKYQF</sequence>
<keyword evidence="3" id="KW-0998">Cell outer membrane</keyword>
<keyword evidence="2 4" id="KW-0472">Membrane</keyword>
<keyword evidence="4" id="KW-0812">Transmembrane</keyword>
<name>A0A0R2T7M2_9GAMM</name>
<dbReference type="Gene3D" id="2.40.170.20">
    <property type="entry name" value="TonB-dependent receptor, beta-barrel domain"/>
    <property type="match status" value="1"/>
</dbReference>
<evidence type="ECO:0008006" key="7">
    <source>
        <dbReference type="Google" id="ProtNLM"/>
    </source>
</evidence>
<dbReference type="EMBL" id="LICD01000022">
    <property type="protein sequence ID" value="KRO83221.1"/>
    <property type="molecule type" value="Genomic_DNA"/>
</dbReference>
<dbReference type="PANTHER" id="PTHR47234:SF1">
    <property type="entry name" value="TONB-DEPENDENT RECEPTOR"/>
    <property type="match status" value="1"/>
</dbReference>
<dbReference type="Proteomes" id="UP000051242">
    <property type="component" value="Unassembled WGS sequence"/>
</dbReference>
<reference evidence="5 6" key="1">
    <citation type="submission" date="2015-10" db="EMBL/GenBank/DDBJ databases">
        <title>Metagenome-Assembled Genomes uncover a global brackish microbiome.</title>
        <authorList>
            <person name="Hugerth L.W."/>
            <person name="Larsson J."/>
            <person name="Alneberg J."/>
            <person name="Lindh M.V."/>
            <person name="Legrand C."/>
            <person name="Pinhassi J."/>
            <person name="Andersson A.F."/>
        </authorList>
    </citation>
    <scope>NUCLEOTIDE SEQUENCE [LARGE SCALE GENOMIC DNA]</scope>
    <source>
        <strain evidence="5">BACL22 MAG-120619-bin3</strain>
    </source>
</reference>
<gene>
    <name evidence="5" type="ORF">ABR85_01865</name>
</gene>
<evidence type="ECO:0000256" key="4">
    <source>
        <dbReference type="SAM" id="Phobius"/>
    </source>
</evidence>
<dbReference type="PANTHER" id="PTHR47234">
    <property type="match status" value="1"/>
</dbReference>
<protein>
    <recommendedName>
        <fullName evidence="7">TonB-dependent receptor-like beta-barrel domain-containing protein</fullName>
    </recommendedName>
</protein>
<evidence type="ECO:0000256" key="1">
    <source>
        <dbReference type="ARBA" id="ARBA00004442"/>
    </source>
</evidence>
<comment type="caution">
    <text evidence="5">The sequence shown here is derived from an EMBL/GenBank/DDBJ whole genome shotgun (WGS) entry which is preliminary data.</text>
</comment>
<dbReference type="SUPFAM" id="SSF56935">
    <property type="entry name" value="Porins"/>
    <property type="match status" value="1"/>
</dbReference>
<evidence type="ECO:0000313" key="5">
    <source>
        <dbReference type="EMBL" id="KRO83221.1"/>
    </source>
</evidence>
<comment type="subcellular location">
    <subcellularLocation>
        <location evidence="1">Cell outer membrane</location>
    </subcellularLocation>
</comment>
<accession>A0A0R2T7M2</accession>
<dbReference type="AlphaFoldDB" id="A0A0R2T7M2"/>
<feature type="transmembrane region" description="Helical" evidence="4">
    <location>
        <begin position="77"/>
        <end position="100"/>
    </location>
</feature>
<evidence type="ECO:0000256" key="2">
    <source>
        <dbReference type="ARBA" id="ARBA00023136"/>
    </source>
</evidence>
<dbReference type="InterPro" id="IPR036942">
    <property type="entry name" value="Beta-barrel_TonB_sf"/>
</dbReference>
<dbReference type="GO" id="GO:0009279">
    <property type="term" value="C:cell outer membrane"/>
    <property type="evidence" value="ECO:0007669"/>
    <property type="project" value="UniProtKB-SubCell"/>
</dbReference>
<organism evidence="5 6">
    <name type="scientific">OM182 bacterium BACL3 MAG-120619-bin3</name>
    <dbReference type="NCBI Taxonomy" id="1655593"/>
    <lineage>
        <taxon>Bacteria</taxon>
        <taxon>Pseudomonadati</taxon>
        <taxon>Pseudomonadota</taxon>
        <taxon>Gammaproteobacteria</taxon>
        <taxon>OMG group</taxon>
        <taxon>OM182 clade</taxon>
    </lineage>
</organism>
<proteinExistence type="predicted"/>
<evidence type="ECO:0000313" key="6">
    <source>
        <dbReference type="Proteomes" id="UP000051242"/>
    </source>
</evidence>